<comment type="caution">
    <text evidence="2">The sequence shown here is derived from an EMBL/GenBank/DDBJ whole genome shotgun (WGS) entry which is preliminary data.</text>
</comment>
<dbReference type="InterPro" id="IPR002900">
    <property type="entry name" value="DUF38/FTH_CAE_spp"/>
</dbReference>
<reference evidence="3" key="1">
    <citation type="submission" date="2017-10" db="EMBL/GenBank/DDBJ databases">
        <title>Rapid genome shrinkage in a self-fertile nematode reveals novel sperm competition proteins.</title>
        <authorList>
            <person name="Yin D."/>
            <person name="Schwarz E.M."/>
            <person name="Thomas C.G."/>
            <person name="Felde R.L."/>
            <person name="Korf I.F."/>
            <person name="Cutter A.D."/>
            <person name="Schartner C.M."/>
            <person name="Ralston E.J."/>
            <person name="Meyer B.J."/>
            <person name="Haag E.S."/>
        </authorList>
    </citation>
    <scope>NUCLEOTIDE SEQUENCE [LARGE SCALE GENOMIC DNA]</scope>
    <source>
        <strain evidence="3">JU1422</strain>
    </source>
</reference>
<dbReference type="AlphaFoldDB" id="A0A2G5SJ03"/>
<evidence type="ECO:0000313" key="3">
    <source>
        <dbReference type="Proteomes" id="UP000230233"/>
    </source>
</evidence>
<organism evidence="2 3">
    <name type="scientific">Caenorhabditis nigoni</name>
    <dbReference type="NCBI Taxonomy" id="1611254"/>
    <lineage>
        <taxon>Eukaryota</taxon>
        <taxon>Metazoa</taxon>
        <taxon>Ecdysozoa</taxon>
        <taxon>Nematoda</taxon>
        <taxon>Chromadorea</taxon>
        <taxon>Rhabditida</taxon>
        <taxon>Rhabditina</taxon>
        <taxon>Rhabditomorpha</taxon>
        <taxon>Rhabditoidea</taxon>
        <taxon>Rhabditidae</taxon>
        <taxon>Peloderinae</taxon>
        <taxon>Caenorhabditis</taxon>
    </lineage>
</organism>
<protein>
    <recommendedName>
        <fullName evidence="1">DUF38 domain-containing protein</fullName>
    </recommendedName>
</protein>
<proteinExistence type="predicted"/>
<dbReference type="InterPro" id="IPR040161">
    <property type="entry name" value="FB224"/>
</dbReference>
<gene>
    <name evidence="2" type="ORF">B9Z55_027016</name>
</gene>
<keyword evidence="3" id="KW-1185">Reference proteome</keyword>
<dbReference type="OrthoDB" id="5905315at2759"/>
<dbReference type="PANTHER" id="PTHR23015">
    <property type="entry name" value="UNCHARACTERIZED C.ELEGANS PROTEIN"/>
    <property type="match status" value="1"/>
</dbReference>
<evidence type="ECO:0000313" key="2">
    <source>
        <dbReference type="EMBL" id="PIC14846.1"/>
    </source>
</evidence>
<dbReference type="GO" id="GO:0045087">
    <property type="term" value="P:innate immune response"/>
    <property type="evidence" value="ECO:0007669"/>
    <property type="project" value="TreeGrafter"/>
</dbReference>
<dbReference type="EMBL" id="PDUG01000007">
    <property type="protein sequence ID" value="PIC14846.1"/>
    <property type="molecule type" value="Genomic_DNA"/>
</dbReference>
<feature type="domain" description="DUF38" evidence="1">
    <location>
        <begin position="54"/>
        <end position="169"/>
    </location>
</feature>
<accession>A0A2G5SJ03</accession>
<evidence type="ECO:0000259" key="1">
    <source>
        <dbReference type="Pfam" id="PF01827"/>
    </source>
</evidence>
<name>A0A2G5SJ03_9PELO</name>
<dbReference type="Pfam" id="PF01827">
    <property type="entry name" value="FTH"/>
    <property type="match status" value="1"/>
</dbReference>
<sequence>MGNWRSCRISGFKVNNLLLRTDVVRSDYGSKRGNIFEAALDRIRTELSDVLPVSFINAKNVDISARTISEATQLLSIVNPGNLESIRLWPVKEDNFSEFFQAEQFKKAKNVEIMSLQGFGVQVLSNFNHLKSFKIKLTGDFLEEDFWRIRETISTFENLEKCELRIVDSRNQLQIRTVAEAIGAEVPEGPLKVITHRYQIPESKKCLEFRIEGGGPSILMKIVRIC</sequence>
<dbReference type="Proteomes" id="UP000230233">
    <property type="component" value="Unassembled WGS sequence"/>
</dbReference>
<dbReference type="PANTHER" id="PTHR23015:SF4">
    <property type="entry name" value="DUF38 DOMAIN-CONTAINING PROTEIN-RELATED"/>
    <property type="match status" value="1"/>
</dbReference>